<feature type="domain" description="Electron transfer flavoprotein alpha/beta-subunit N-terminal" evidence="3">
    <location>
        <begin position="29"/>
        <end position="153"/>
    </location>
</feature>
<dbReference type="Pfam" id="PF01012">
    <property type="entry name" value="ETF"/>
    <property type="match status" value="1"/>
</dbReference>
<dbReference type="Gene3D" id="3.40.50.620">
    <property type="entry name" value="HUPs"/>
    <property type="match status" value="1"/>
</dbReference>
<feature type="domain" description="Electron transfer flavoprotein alpha subunit C-terminal" evidence="2">
    <location>
        <begin position="190"/>
        <end position="269"/>
    </location>
</feature>
<evidence type="ECO:0000313" key="4">
    <source>
        <dbReference type="EMBL" id="QBF74125.1"/>
    </source>
</evidence>
<dbReference type="AlphaFoldDB" id="B0NGX8"/>
<name>B0NGX8_CLOS5</name>
<dbReference type="KEGG" id="csci:HDCHBGLK_01521"/>
<dbReference type="Gene3D" id="3.40.50.1220">
    <property type="entry name" value="TPP-binding domain"/>
    <property type="match status" value="1"/>
</dbReference>
<dbReference type="OrthoDB" id="1912581at2"/>
<gene>
    <name evidence="4" type="primary">etfA</name>
    <name evidence="4" type="ORF">HDCHBGLK_01521</name>
</gene>
<keyword evidence="5" id="KW-1185">Reference proteome</keyword>
<dbReference type="InterPro" id="IPR014729">
    <property type="entry name" value="Rossmann-like_a/b/a_fold"/>
</dbReference>
<proteinExistence type="inferred from homology"/>
<organism evidence="4 5">
    <name type="scientific">Clostridium scindens (strain ATCC 35704 / DSM 5676 / VPI 13733 / 19)</name>
    <dbReference type="NCBI Taxonomy" id="411468"/>
    <lineage>
        <taxon>Bacteria</taxon>
        <taxon>Bacillati</taxon>
        <taxon>Bacillota</taxon>
        <taxon>Clostridia</taxon>
        <taxon>Lachnospirales</taxon>
        <taxon>Lachnospiraceae</taxon>
    </lineage>
</organism>
<dbReference type="GeneID" id="62695742"/>
<dbReference type="InterPro" id="IPR001308">
    <property type="entry name" value="ETF_a/FixB"/>
</dbReference>
<dbReference type="GO" id="GO:0009055">
    <property type="term" value="F:electron transfer activity"/>
    <property type="evidence" value="ECO:0007669"/>
    <property type="project" value="InterPro"/>
</dbReference>
<evidence type="ECO:0000313" key="5">
    <source>
        <dbReference type="Proteomes" id="UP000289664"/>
    </source>
</evidence>
<evidence type="ECO:0000256" key="1">
    <source>
        <dbReference type="ARBA" id="ARBA00005817"/>
    </source>
</evidence>
<evidence type="ECO:0000259" key="2">
    <source>
        <dbReference type="Pfam" id="PF00766"/>
    </source>
</evidence>
<accession>B0NGX8</accession>
<dbReference type="SUPFAM" id="SSF52402">
    <property type="entry name" value="Adenine nucleotide alpha hydrolases-like"/>
    <property type="match status" value="1"/>
</dbReference>
<dbReference type="InterPro" id="IPR029035">
    <property type="entry name" value="DHS-like_NAD/FAD-binding_dom"/>
</dbReference>
<dbReference type="PANTHER" id="PTHR43153:SF11">
    <property type="entry name" value="ELECTRON TRANSFER FLAVOPROTEIN, SUBUNIT ALPHA (ETFA)"/>
    <property type="match status" value="1"/>
</dbReference>
<dbReference type="InterPro" id="IPR014730">
    <property type="entry name" value="ETF_a/b_N"/>
</dbReference>
<protein>
    <submittedName>
        <fullName evidence="4">Electron transfer flavoprotein subunit alpha</fullName>
    </submittedName>
</protein>
<evidence type="ECO:0000259" key="3">
    <source>
        <dbReference type="Pfam" id="PF01012"/>
    </source>
</evidence>
<dbReference type="EMBL" id="CP036170">
    <property type="protein sequence ID" value="QBF74125.1"/>
    <property type="molecule type" value="Genomic_DNA"/>
</dbReference>
<dbReference type="Proteomes" id="UP000289664">
    <property type="component" value="Chromosome"/>
</dbReference>
<dbReference type="STRING" id="411468.CLOSCI_02733"/>
<dbReference type="InterPro" id="IPR014731">
    <property type="entry name" value="ETF_asu_C"/>
</dbReference>
<dbReference type="HOGENOM" id="CLU_034178_0_1_9"/>
<dbReference type="PANTHER" id="PTHR43153">
    <property type="entry name" value="ELECTRON TRANSFER FLAVOPROTEIN ALPHA"/>
    <property type="match status" value="1"/>
</dbReference>
<dbReference type="GO" id="GO:0050660">
    <property type="term" value="F:flavin adenine dinucleotide binding"/>
    <property type="evidence" value="ECO:0007669"/>
    <property type="project" value="InterPro"/>
</dbReference>
<dbReference type="Pfam" id="PF00766">
    <property type="entry name" value="ETF_alpha"/>
    <property type="match status" value="1"/>
</dbReference>
<sequence>MKYHYIINAYSDDAICQMEEFHAFQDAFLKDSEQGEVYILCRGNEDIELLARHIAENAVVVAAPDYSPEAVLEVLEQEADSEDLYIFGSGYSGIELSVRLSERLGGSSVTSVHALEAGEPVTVRKMVYANHMEGTFAMKKGPYCISLAKGMQRKEAQEGIFHIERELRCRKGNDFVVSRETMKEETAGGLSDAKIVVAAGRGIQNKENARFLEEAAKAFGGELGASRPVAMNAWTPMSRLIGVSGKMIAPEVCITAGVSGAAAFYAGIEKSKLIVAINTDEQAPIMKKADVAIVDDFMPVIQSLRKIVKEQ</sequence>
<dbReference type="SUPFAM" id="SSF52467">
    <property type="entry name" value="DHS-like NAD/FAD-binding domain"/>
    <property type="match status" value="1"/>
</dbReference>
<comment type="similarity">
    <text evidence="1">Belongs to the ETF alpha-subunit/FixB family.</text>
</comment>
<dbReference type="eggNOG" id="COG2025">
    <property type="taxonomic scope" value="Bacteria"/>
</dbReference>
<dbReference type="GO" id="GO:0033539">
    <property type="term" value="P:fatty acid beta-oxidation using acyl-CoA dehydrogenase"/>
    <property type="evidence" value="ECO:0007669"/>
    <property type="project" value="TreeGrafter"/>
</dbReference>
<dbReference type="RefSeq" id="WP_004605352.1">
    <property type="nucleotide sequence ID" value="NZ_CP036170.1"/>
</dbReference>
<reference evidence="4 5" key="1">
    <citation type="journal article" date="2019" name="Appl. Environ. Microbiol.">
        <title>Clostridium scindens ATCC 35704: integration of nutritional requirements, the complete genome sequence, and global transcriptional responses to bile acids.</title>
        <authorList>
            <person name="Devendran S."/>
            <person name="Shrestha R."/>
            <person name="Alves J.M.P."/>
            <person name="Wolf P.G."/>
            <person name="Ly L."/>
            <person name="Hernandez A.G."/>
            <person name="Mendez-Garcia C."/>
            <person name="Inboden A."/>
            <person name="Wiley J."/>
            <person name="Paul O."/>
            <person name="Allen A."/>
            <person name="Springer E."/>
            <person name="Wright C.L."/>
            <person name="Fields C.J."/>
            <person name="Daniel S.L."/>
            <person name="Ridlon J.M."/>
        </authorList>
    </citation>
    <scope>NUCLEOTIDE SEQUENCE [LARGE SCALE GENOMIC DNA]</scope>
    <source>
        <strain evidence="4 5">ATCC 35704</strain>
    </source>
</reference>